<proteinExistence type="predicted"/>
<evidence type="ECO:0000313" key="2">
    <source>
        <dbReference type="EMBL" id="KAA1111999.1"/>
    </source>
</evidence>
<reference evidence="2 3" key="1">
    <citation type="submission" date="2019-05" db="EMBL/GenBank/DDBJ databases">
        <title>Emergence of the Ug99 lineage of the wheat stem rust pathogen through somatic hybridization.</title>
        <authorList>
            <person name="Li F."/>
            <person name="Upadhyaya N.M."/>
            <person name="Sperschneider J."/>
            <person name="Matny O."/>
            <person name="Nguyen-Phuc H."/>
            <person name="Mago R."/>
            <person name="Raley C."/>
            <person name="Miller M.E."/>
            <person name="Silverstein K.A.T."/>
            <person name="Henningsen E."/>
            <person name="Hirsch C.D."/>
            <person name="Visser B."/>
            <person name="Pretorius Z.A."/>
            <person name="Steffenson B.J."/>
            <person name="Schwessinger B."/>
            <person name="Dodds P.N."/>
            <person name="Figueroa M."/>
        </authorList>
    </citation>
    <scope>NUCLEOTIDE SEQUENCE [LARGE SCALE GENOMIC DNA]</scope>
    <source>
        <strain evidence="2">21-0</strain>
    </source>
</reference>
<gene>
    <name evidence="2" type="ORF">PGT21_019694</name>
</gene>
<dbReference type="Proteomes" id="UP000324748">
    <property type="component" value="Unassembled WGS sequence"/>
</dbReference>
<name>A0A5B0QFW5_PUCGR</name>
<feature type="compositionally biased region" description="Basic and acidic residues" evidence="1">
    <location>
        <begin position="83"/>
        <end position="93"/>
    </location>
</feature>
<dbReference type="EMBL" id="VSWC01000016">
    <property type="protein sequence ID" value="KAA1111999.1"/>
    <property type="molecule type" value="Genomic_DNA"/>
</dbReference>
<protein>
    <submittedName>
        <fullName evidence="2">Uncharacterized protein</fullName>
    </submittedName>
</protein>
<evidence type="ECO:0000313" key="3">
    <source>
        <dbReference type="Proteomes" id="UP000324748"/>
    </source>
</evidence>
<accession>A0A5B0QFW5</accession>
<sequence>MPKRSTNPMPYFLSFTLYHAYSHLQSSTNFHVAARLHCSITYGYHYQHRPAGRAHPPRFPARQSQTLLTRPQEDQPLTSPKYNYHERHCSELG</sequence>
<feature type="compositionally biased region" description="Polar residues" evidence="1">
    <location>
        <begin position="62"/>
        <end position="81"/>
    </location>
</feature>
<organism evidence="2 3">
    <name type="scientific">Puccinia graminis f. sp. tritici</name>
    <dbReference type="NCBI Taxonomy" id="56615"/>
    <lineage>
        <taxon>Eukaryota</taxon>
        <taxon>Fungi</taxon>
        <taxon>Dikarya</taxon>
        <taxon>Basidiomycota</taxon>
        <taxon>Pucciniomycotina</taxon>
        <taxon>Pucciniomycetes</taxon>
        <taxon>Pucciniales</taxon>
        <taxon>Pucciniaceae</taxon>
        <taxon>Puccinia</taxon>
    </lineage>
</organism>
<keyword evidence="3" id="KW-1185">Reference proteome</keyword>
<dbReference type="AlphaFoldDB" id="A0A5B0QFW5"/>
<evidence type="ECO:0000256" key="1">
    <source>
        <dbReference type="SAM" id="MobiDB-lite"/>
    </source>
</evidence>
<feature type="region of interest" description="Disordered" evidence="1">
    <location>
        <begin position="51"/>
        <end position="93"/>
    </location>
</feature>
<comment type="caution">
    <text evidence="2">The sequence shown here is derived from an EMBL/GenBank/DDBJ whole genome shotgun (WGS) entry which is preliminary data.</text>
</comment>